<dbReference type="GeneID" id="31251499"/>
<reference evidence="1" key="1">
    <citation type="submission" date="2012-04" db="EMBL/GenBank/DDBJ databases">
        <title>The Genome Sequence of Loa loa.</title>
        <authorList>
            <consortium name="The Broad Institute Genome Sequencing Platform"/>
            <consortium name="Broad Institute Genome Sequencing Center for Infectious Disease"/>
            <person name="Nutman T.B."/>
            <person name="Fink D.L."/>
            <person name="Russ C."/>
            <person name="Young S."/>
            <person name="Zeng Q."/>
            <person name="Gargeya S."/>
            <person name="Alvarado L."/>
            <person name="Berlin A."/>
            <person name="Chapman S.B."/>
            <person name="Chen Z."/>
            <person name="Freedman E."/>
            <person name="Gellesch M."/>
            <person name="Goldberg J."/>
            <person name="Griggs A."/>
            <person name="Gujja S."/>
            <person name="Heilman E.R."/>
            <person name="Heiman D."/>
            <person name="Howarth C."/>
            <person name="Mehta T."/>
            <person name="Neiman D."/>
            <person name="Pearson M."/>
            <person name="Roberts A."/>
            <person name="Saif S."/>
            <person name="Shea T."/>
            <person name="Shenoy N."/>
            <person name="Sisk P."/>
            <person name="Stolte C."/>
            <person name="Sykes S."/>
            <person name="White J."/>
            <person name="Yandava C."/>
            <person name="Haas B."/>
            <person name="Henn M.R."/>
            <person name="Nusbaum C."/>
            <person name="Birren B."/>
        </authorList>
    </citation>
    <scope>NUCLEOTIDE SEQUENCE [LARGE SCALE GENOMIC DNA]</scope>
</reference>
<evidence type="ECO:0000313" key="1">
    <source>
        <dbReference type="EMBL" id="EJD76134.1"/>
    </source>
</evidence>
<dbReference type="EMBL" id="JH712089">
    <property type="protein sequence ID" value="EJD76134.1"/>
    <property type="molecule type" value="Genomic_DNA"/>
</dbReference>
<organism evidence="1">
    <name type="scientific">Loa loa</name>
    <name type="common">Eye worm</name>
    <name type="synonym">Filaria loa</name>
    <dbReference type="NCBI Taxonomy" id="7209"/>
    <lineage>
        <taxon>Eukaryota</taxon>
        <taxon>Metazoa</taxon>
        <taxon>Ecdysozoa</taxon>
        <taxon>Nematoda</taxon>
        <taxon>Chromadorea</taxon>
        <taxon>Rhabditida</taxon>
        <taxon>Spirurina</taxon>
        <taxon>Spiruromorpha</taxon>
        <taxon>Filarioidea</taxon>
        <taxon>Onchocercidae</taxon>
        <taxon>Loa</taxon>
    </lineage>
</organism>
<dbReference type="KEGG" id="loa:LOAG_16871"/>
<name>A0A1S0UMV0_LOALO</name>
<dbReference type="CTD" id="31251499"/>
<protein>
    <submittedName>
        <fullName evidence="1">Uncharacterized protein</fullName>
    </submittedName>
</protein>
<dbReference type="AlphaFoldDB" id="A0A1S0UMV0"/>
<accession>A0A1S0UMV0</accession>
<dbReference type="OrthoDB" id="5914298at2759"/>
<proteinExistence type="predicted"/>
<gene>
    <name evidence="1" type="ORF">LOAG_16871</name>
</gene>
<sequence length="56" mass="6537">MAHNCPLTKGDLELTLPLNLYKYAILFGFIDKTKYYVLRVFRNSTKSFSSSLFNKK</sequence>
<dbReference type="InParanoid" id="A0A1S0UMV0"/>
<dbReference type="RefSeq" id="XP_020306949.1">
    <property type="nucleotide sequence ID" value="XM_020449527.1"/>
</dbReference>